<gene>
    <name evidence="3" type="ORF">LMG22037_03352</name>
</gene>
<organism evidence="3 4">
    <name type="scientific">Paraburkholderia phenoliruptrix</name>
    <dbReference type="NCBI Taxonomy" id="252970"/>
    <lineage>
        <taxon>Bacteria</taxon>
        <taxon>Pseudomonadati</taxon>
        <taxon>Pseudomonadota</taxon>
        <taxon>Betaproteobacteria</taxon>
        <taxon>Burkholderiales</taxon>
        <taxon>Burkholderiaceae</taxon>
        <taxon>Paraburkholderia</taxon>
    </lineage>
</organism>
<dbReference type="Pfam" id="PF01476">
    <property type="entry name" value="LysM"/>
    <property type="match status" value="1"/>
</dbReference>
<dbReference type="Proteomes" id="UP000494249">
    <property type="component" value="Unassembled WGS sequence"/>
</dbReference>
<dbReference type="CDD" id="cd00118">
    <property type="entry name" value="LysM"/>
    <property type="match status" value="1"/>
</dbReference>
<accession>A0A6J5BC05</accession>
<feature type="region of interest" description="Disordered" evidence="1">
    <location>
        <begin position="158"/>
        <end position="182"/>
    </location>
</feature>
<dbReference type="SUPFAM" id="SSF54106">
    <property type="entry name" value="LysM domain"/>
    <property type="match status" value="1"/>
</dbReference>
<reference evidence="3 4" key="1">
    <citation type="submission" date="2020-04" db="EMBL/GenBank/DDBJ databases">
        <authorList>
            <person name="De Canck E."/>
        </authorList>
    </citation>
    <scope>NUCLEOTIDE SEQUENCE [LARGE SCALE GENOMIC DNA]</scope>
    <source>
        <strain evidence="3 4">LMG 22037</strain>
    </source>
</reference>
<dbReference type="GO" id="GO:0008932">
    <property type="term" value="F:lytic endotransglycosylase activity"/>
    <property type="evidence" value="ECO:0007669"/>
    <property type="project" value="TreeGrafter"/>
</dbReference>
<dbReference type="PANTHER" id="PTHR33734:SF22">
    <property type="entry name" value="MEMBRANE-BOUND LYTIC MUREIN TRANSGLYCOSYLASE D"/>
    <property type="match status" value="1"/>
</dbReference>
<evidence type="ECO:0000256" key="1">
    <source>
        <dbReference type="SAM" id="MobiDB-lite"/>
    </source>
</evidence>
<dbReference type="Gene3D" id="3.10.350.10">
    <property type="entry name" value="LysM domain"/>
    <property type="match status" value="1"/>
</dbReference>
<feature type="domain" description="LysM" evidence="2">
    <location>
        <begin position="5"/>
        <end position="49"/>
    </location>
</feature>
<protein>
    <recommendedName>
        <fullName evidence="2">LysM domain-containing protein</fullName>
    </recommendedName>
</protein>
<dbReference type="AlphaFoldDB" id="A0A6J5BC05"/>
<evidence type="ECO:0000313" key="3">
    <source>
        <dbReference type="EMBL" id="CAB3698127.1"/>
    </source>
</evidence>
<dbReference type="Gene3D" id="1.10.530.10">
    <property type="match status" value="1"/>
</dbReference>
<dbReference type="PROSITE" id="PS51782">
    <property type="entry name" value="LYSM"/>
    <property type="match status" value="1"/>
</dbReference>
<dbReference type="PANTHER" id="PTHR33734">
    <property type="entry name" value="LYSM DOMAIN-CONTAINING GPI-ANCHORED PROTEIN 2"/>
    <property type="match status" value="1"/>
</dbReference>
<dbReference type="SMART" id="SM00257">
    <property type="entry name" value="LysM"/>
    <property type="match status" value="1"/>
</dbReference>
<dbReference type="InterPro" id="IPR036779">
    <property type="entry name" value="LysM_dom_sf"/>
</dbReference>
<name>A0A6J5BC05_9BURK</name>
<evidence type="ECO:0000259" key="2">
    <source>
        <dbReference type="PROSITE" id="PS51782"/>
    </source>
</evidence>
<evidence type="ECO:0000313" key="4">
    <source>
        <dbReference type="Proteomes" id="UP000494249"/>
    </source>
</evidence>
<proteinExistence type="predicted"/>
<dbReference type="InterPro" id="IPR018392">
    <property type="entry name" value="LysM"/>
</dbReference>
<dbReference type="EMBL" id="CADIKB010000014">
    <property type="protein sequence ID" value="CAB3698127.1"/>
    <property type="molecule type" value="Genomic_DNA"/>
</dbReference>
<sequence length="478" mass="51207">MAEDNQYTVQSGDSLSTIAQRHGVTVSDLVKLNKIENPRLIYPGQKLVLRERPEQDAESYFSELWIRITDANGAPIPDLKTKVVAGADSQEHVTDKQGLIPPIQTQKASEKVHVFVAKIDGGTKKVAEIAPPAGVHQATLRSPKVKLDATLRLHQGGTDHHEAAPLPLPPGETQQNRDSAGNPVVNVGVECPNNDNLRLGPNAKFRDYIISAGARSGFKPQAVASVINIEAAKLVVSVEKKVKVHGKIKTKIVKVSTGEWNPASAASGSSARGLTQFLAGTWLGEAVRSGTFLNEKAEANGWVTKDSHGKYHVVPAHKAELLDFRSNAEAAIMAAVDYGMSNFRALQSNGYDFSGLNDGERAKILYLSHHLGSGDANRYLAGTIAADDTYSQATPGHPPRLIARGAKTLLIAQIGASAAAKRAEDNGGNYVKAHRLWLSQLIDNGVNFKNFACDPTKLADVRPLLDIVTAVGGTNPTF</sequence>